<keyword evidence="1" id="KW-0863">Zinc-finger</keyword>
<dbReference type="GO" id="GO:0008270">
    <property type="term" value="F:zinc ion binding"/>
    <property type="evidence" value="ECO:0007669"/>
    <property type="project" value="UniProtKB-KW"/>
</dbReference>
<dbReference type="Pfam" id="PF04434">
    <property type="entry name" value="SWIM"/>
    <property type="match status" value="1"/>
</dbReference>
<reference evidence="4" key="1">
    <citation type="submission" date="2018-05" db="EMBL/GenBank/DDBJ databases">
        <authorList>
            <person name="Lu D."/>
        </authorList>
    </citation>
    <scope>NUCLEOTIDE SEQUENCE [LARGE SCALE GENOMIC DNA]</scope>
    <source>
        <strain evidence="4">F01</strain>
    </source>
</reference>
<feature type="domain" description="SWIM-type" evidence="2">
    <location>
        <begin position="56"/>
        <end position="93"/>
    </location>
</feature>
<dbReference type="AlphaFoldDB" id="A0A2V3ZNW4"/>
<dbReference type="OrthoDB" id="258947at2"/>
<proteinExistence type="predicted"/>
<accession>A0A2V3ZNW4</accession>
<keyword evidence="4" id="KW-1185">Reference proteome</keyword>
<keyword evidence="1" id="KW-0862">Zinc</keyword>
<dbReference type="InterPro" id="IPR007527">
    <property type="entry name" value="Znf_SWIM"/>
</dbReference>
<organism evidence="3 4">
    <name type="scientific">Marinobacter vulgaris</name>
    <dbReference type="NCBI Taxonomy" id="1928331"/>
    <lineage>
        <taxon>Bacteria</taxon>
        <taxon>Pseudomonadati</taxon>
        <taxon>Pseudomonadota</taxon>
        <taxon>Gammaproteobacteria</taxon>
        <taxon>Pseudomonadales</taxon>
        <taxon>Marinobacteraceae</taxon>
        <taxon>Marinobacter</taxon>
    </lineage>
</organism>
<comment type="caution">
    <text evidence="3">The sequence shown here is derived from an EMBL/GenBank/DDBJ whole genome shotgun (WGS) entry which is preliminary data.</text>
</comment>
<sequence>MLIDQHTLSLIFDTNTLQRGKRYFAQNRVQNLTVDVKGMSIQVFQADVAGSHYQTYRTEVRFDRYLPHKVDTFCSCPVSFRCKHAVAVILQSNYEQSQVDEQKTQSYREKYRSTPLKPGWNELPRQPARVQRRPPKSAWFIFLIPKHDLGVSRFPFARSGHGKPGGSPRVPAAWPGVARIWNMIVRNTFRTTISRRSPGLMPAPQRIAWNL</sequence>
<gene>
    <name evidence="3" type="ORF">DIT71_11305</name>
</gene>
<evidence type="ECO:0000256" key="1">
    <source>
        <dbReference type="PROSITE-ProRule" id="PRU00325"/>
    </source>
</evidence>
<keyword evidence="1" id="KW-0479">Metal-binding</keyword>
<name>A0A2V3ZNW4_9GAMM</name>
<evidence type="ECO:0000259" key="2">
    <source>
        <dbReference type="PROSITE" id="PS50966"/>
    </source>
</evidence>
<dbReference type="EMBL" id="QFWX01000004">
    <property type="protein sequence ID" value="PXX91077.1"/>
    <property type="molecule type" value="Genomic_DNA"/>
</dbReference>
<reference evidence="3 4" key="2">
    <citation type="submission" date="2018-06" db="EMBL/GenBank/DDBJ databases">
        <title>Marinobactersediminissp. nov, a moderately halophilic bacterium isolated from marine solar saltern.</title>
        <authorList>
            <person name="Zhang Y."/>
        </authorList>
    </citation>
    <scope>NUCLEOTIDE SEQUENCE [LARGE SCALE GENOMIC DNA]</scope>
    <source>
        <strain evidence="3 4">F01</strain>
    </source>
</reference>
<evidence type="ECO:0000313" key="3">
    <source>
        <dbReference type="EMBL" id="PXX91077.1"/>
    </source>
</evidence>
<protein>
    <recommendedName>
        <fullName evidence="2">SWIM-type domain-containing protein</fullName>
    </recommendedName>
</protein>
<dbReference type="PROSITE" id="PS50966">
    <property type="entry name" value="ZF_SWIM"/>
    <property type="match status" value="1"/>
</dbReference>
<evidence type="ECO:0000313" key="4">
    <source>
        <dbReference type="Proteomes" id="UP000253987"/>
    </source>
</evidence>
<dbReference type="Proteomes" id="UP000253987">
    <property type="component" value="Unassembled WGS sequence"/>
</dbReference>